<dbReference type="InterPro" id="IPR047198">
    <property type="entry name" value="DDP-like_NUDIX"/>
</dbReference>
<dbReference type="Gene3D" id="3.90.79.10">
    <property type="entry name" value="Nucleoside Triphosphate Pyrophosphohydrolase"/>
    <property type="match status" value="1"/>
</dbReference>
<name>A0A4V3B9K7_9RHOB</name>
<dbReference type="PANTHER" id="PTHR12629">
    <property type="entry name" value="DIPHOSPHOINOSITOL POLYPHOSPHATE PHOSPHOHYDROLASE"/>
    <property type="match status" value="1"/>
</dbReference>
<dbReference type="EMBL" id="SNAA01000008">
    <property type="protein sequence ID" value="TDL79669.1"/>
    <property type="molecule type" value="Genomic_DNA"/>
</dbReference>
<keyword evidence="3 6" id="KW-0378">Hydrolase</keyword>
<dbReference type="AlphaFoldDB" id="A0A4V3B9K7"/>
<dbReference type="CDD" id="cd04666">
    <property type="entry name" value="NUDIX_DIPP2_like_Nudt4"/>
    <property type="match status" value="1"/>
</dbReference>
<sequence length="154" mass="17492">MSIEMARPIRLLAEGKRGVRAQFGALCWRRKNDKVEVMLVTTRQTRRWVIPKGWPMDGKTPAQTAAIEAFEEAGVKGQSRETCIGLFTYLKEFEDNDLPVAVAVYPVKVTKILSDWPEKAERARRWLRPKKAAKLVCEPELAAILRNFEPPGEA</sequence>
<dbReference type="GO" id="GO:0046872">
    <property type="term" value="F:metal ion binding"/>
    <property type="evidence" value="ECO:0007669"/>
    <property type="project" value="UniProtKB-KW"/>
</dbReference>
<accession>A0A4V3B9K7</accession>
<evidence type="ECO:0000256" key="4">
    <source>
        <dbReference type="ARBA" id="ARBA00022842"/>
    </source>
</evidence>
<evidence type="ECO:0000313" key="6">
    <source>
        <dbReference type="EMBL" id="TDL79669.1"/>
    </source>
</evidence>
<dbReference type="GO" id="GO:0016462">
    <property type="term" value="F:pyrophosphatase activity"/>
    <property type="evidence" value="ECO:0007669"/>
    <property type="project" value="InterPro"/>
</dbReference>
<dbReference type="Proteomes" id="UP000295701">
    <property type="component" value="Unassembled WGS sequence"/>
</dbReference>
<reference evidence="6 7" key="1">
    <citation type="submission" date="2019-03" db="EMBL/GenBank/DDBJ databases">
        <title>Primorskyibacter sp. SS33 isolated from sediments.</title>
        <authorList>
            <person name="Xunke S."/>
        </authorList>
    </citation>
    <scope>NUCLEOTIDE SEQUENCE [LARGE SCALE GENOMIC DNA]</scope>
    <source>
        <strain evidence="6 7">SS33</strain>
    </source>
</reference>
<evidence type="ECO:0000256" key="1">
    <source>
        <dbReference type="ARBA" id="ARBA00001946"/>
    </source>
</evidence>
<dbReference type="InterPro" id="IPR000086">
    <property type="entry name" value="NUDIX_hydrolase_dom"/>
</dbReference>
<dbReference type="SUPFAM" id="SSF55811">
    <property type="entry name" value="Nudix"/>
    <property type="match status" value="1"/>
</dbReference>
<feature type="domain" description="Nudix hydrolase" evidence="5">
    <location>
        <begin position="18"/>
        <end position="149"/>
    </location>
</feature>
<evidence type="ECO:0000313" key="7">
    <source>
        <dbReference type="Proteomes" id="UP000295701"/>
    </source>
</evidence>
<dbReference type="Pfam" id="PF00293">
    <property type="entry name" value="NUDIX"/>
    <property type="match status" value="1"/>
</dbReference>
<comment type="caution">
    <text evidence="6">The sequence shown here is derived from an EMBL/GenBank/DDBJ whole genome shotgun (WGS) entry which is preliminary data.</text>
</comment>
<comment type="cofactor">
    <cofactor evidence="1">
        <name>Mg(2+)</name>
        <dbReference type="ChEBI" id="CHEBI:18420"/>
    </cofactor>
</comment>
<dbReference type="PROSITE" id="PS51462">
    <property type="entry name" value="NUDIX"/>
    <property type="match status" value="1"/>
</dbReference>
<keyword evidence="7" id="KW-1185">Reference proteome</keyword>
<evidence type="ECO:0000259" key="5">
    <source>
        <dbReference type="PROSITE" id="PS51462"/>
    </source>
</evidence>
<dbReference type="OrthoDB" id="7066910at2"/>
<organism evidence="6 7">
    <name type="scientific">Palleronia sediminis</name>
    <dbReference type="NCBI Taxonomy" id="2547833"/>
    <lineage>
        <taxon>Bacteria</taxon>
        <taxon>Pseudomonadati</taxon>
        <taxon>Pseudomonadota</taxon>
        <taxon>Alphaproteobacteria</taxon>
        <taxon>Rhodobacterales</taxon>
        <taxon>Roseobacteraceae</taxon>
        <taxon>Palleronia</taxon>
    </lineage>
</organism>
<gene>
    <name evidence="6" type="ORF">E2L08_08670</name>
</gene>
<keyword evidence="4" id="KW-0460">Magnesium</keyword>
<evidence type="ECO:0000256" key="2">
    <source>
        <dbReference type="ARBA" id="ARBA00022723"/>
    </source>
</evidence>
<dbReference type="GO" id="GO:0005737">
    <property type="term" value="C:cytoplasm"/>
    <property type="evidence" value="ECO:0007669"/>
    <property type="project" value="TreeGrafter"/>
</dbReference>
<evidence type="ECO:0000256" key="3">
    <source>
        <dbReference type="ARBA" id="ARBA00022801"/>
    </source>
</evidence>
<dbReference type="PANTHER" id="PTHR12629:SF0">
    <property type="entry name" value="DIPHOSPHOINOSITOL-POLYPHOSPHATE DIPHOSPHATASE"/>
    <property type="match status" value="1"/>
</dbReference>
<proteinExistence type="predicted"/>
<keyword evidence="2" id="KW-0479">Metal-binding</keyword>
<protein>
    <submittedName>
        <fullName evidence="6">NUDIX hydrolase</fullName>
    </submittedName>
</protein>
<dbReference type="InterPro" id="IPR015797">
    <property type="entry name" value="NUDIX_hydrolase-like_dom_sf"/>
</dbReference>